<name>A0A2I8VGB2_9EURY</name>
<keyword evidence="1" id="KW-0472">Membrane</keyword>
<dbReference type="Proteomes" id="UP000236584">
    <property type="component" value="Chromosome"/>
</dbReference>
<dbReference type="RefSeq" id="WP_103424639.1">
    <property type="nucleotide sequence ID" value="NZ_CP026309.1"/>
</dbReference>
<dbReference type="KEGG" id="srub:C2R22_04150"/>
<dbReference type="OrthoDB" id="240763at2157"/>
<dbReference type="EMBL" id="CP026309">
    <property type="protein sequence ID" value="AUV80951.1"/>
    <property type="molecule type" value="Genomic_DNA"/>
</dbReference>
<evidence type="ECO:0000256" key="1">
    <source>
        <dbReference type="SAM" id="Phobius"/>
    </source>
</evidence>
<proteinExistence type="predicted"/>
<protein>
    <recommendedName>
        <fullName evidence="4">Type IV pilin</fullName>
    </recommendedName>
</protein>
<dbReference type="AlphaFoldDB" id="A0A2I8VGB2"/>
<reference evidence="2 3" key="1">
    <citation type="submission" date="2018-01" db="EMBL/GenBank/DDBJ databases">
        <title>Complete genome sequence of Salinigranum rubrum GX10T, an extremely halophilic archaeon isolated from a marine solar saltern.</title>
        <authorList>
            <person name="Han S."/>
        </authorList>
    </citation>
    <scope>NUCLEOTIDE SEQUENCE [LARGE SCALE GENOMIC DNA]</scope>
    <source>
        <strain evidence="2 3">GX10</strain>
    </source>
</reference>
<dbReference type="GeneID" id="35591254"/>
<gene>
    <name evidence="2" type="ORF">C2R22_04150</name>
</gene>
<keyword evidence="1" id="KW-0812">Transmembrane</keyword>
<evidence type="ECO:0008006" key="4">
    <source>
        <dbReference type="Google" id="ProtNLM"/>
    </source>
</evidence>
<organism evidence="2 3">
    <name type="scientific">Salinigranum rubrum</name>
    <dbReference type="NCBI Taxonomy" id="755307"/>
    <lineage>
        <taxon>Archaea</taxon>
        <taxon>Methanobacteriati</taxon>
        <taxon>Methanobacteriota</taxon>
        <taxon>Stenosarchaea group</taxon>
        <taxon>Halobacteria</taxon>
        <taxon>Halobacteriales</taxon>
        <taxon>Haloferacaceae</taxon>
        <taxon>Salinigranum</taxon>
    </lineage>
</organism>
<keyword evidence="3" id="KW-1185">Reference proteome</keyword>
<sequence>MSILGRWLRWRGADRGTTSVVGSLMTVVIVFVVAGSVGLAGLTLGEEVTTSVSDPAPIPHIDVEPTLDGADNHGVAYLRLVHEVGDRVDGQSILIRDSDGNTVTWSDIYEGDRYMRGGESIHLDGYGPSDGHLNCLAEGETYILVWQASNGDSFVIDRITLDQSPPASSLDECRDGWPPG</sequence>
<accession>A0A2I8VGB2</accession>
<evidence type="ECO:0000313" key="3">
    <source>
        <dbReference type="Proteomes" id="UP000236584"/>
    </source>
</evidence>
<feature type="transmembrane region" description="Helical" evidence="1">
    <location>
        <begin position="20"/>
        <end position="44"/>
    </location>
</feature>
<keyword evidence="1" id="KW-1133">Transmembrane helix</keyword>
<evidence type="ECO:0000313" key="2">
    <source>
        <dbReference type="EMBL" id="AUV80951.1"/>
    </source>
</evidence>